<evidence type="ECO:0000256" key="1">
    <source>
        <dbReference type="SAM" id="Phobius"/>
    </source>
</evidence>
<protein>
    <submittedName>
        <fullName evidence="2">Uncharacterized protein</fullName>
    </submittedName>
</protein>
<gene>
    <name evidence="2" type="ORF">ERS852450_00166</name>
</gene>
<evidence type="ECO:0000313" key="3">
    <source>
        <dbReference type="Proteomes" id="UP000095679"/>
    </source>
</evidence>
<proteinExistence type="predicted"/>
<dbReference type="AlphaFoldDB" id="A0A173XLB6"/>
<organism evidence="2 3">
    <name type="scientific">Anaerobutyricum hallii</name>
    <dbReference type="NCBI Taxonomy" id="39488"/>
    <lineage>
        <taxon>Bacteria</taxon>
        <taxon>Bacillati</taxon>
        <taxon>Bacillota</taxon>
        <taxon>Clostridia</taxon>
        <taxon>Lachnospirales</taxon>
        <taxon>Lachnospiraceae</taxon>
        <taxon>Anaerobutyricum</taxon>
    </lineage>
</organism>
<feature type="transmembrane region" description="Helical" evidence="1">
    <location>
        <begin position="164"/>
        <end position="182"/>
    </location>
</feature>
<dbReference type="EMBL" id="CYZL01000001">
    <property type="protein sequence ID" value="CUN52671.1"/>
    <property type="molecule type" value="Genomic_DNA"/>
</dbReference>
<keyword evidence="1" id="KW-0812">Transmembrane</keyword>
<name>A0A173XLB6_9FIRM</name>
<keyword evidence="1" id="KW-0472">Membrane</keyword>
<reference evidence="2 3" key="1">
    <citation type="submission" date="2015-09" db="EMBL/GenBank/DDBJ databases">
        <authorList>
            <consortium name="Pathogen Informatics"/>
        </authorList>
    </citation>
    <scope>NUCLEOTIDE SEQUENCE [LARGE SCALE GENOMIC DNA]</scope>
    <source>
        <strain evidence="2 3">2789STDY5834835</strain>
    </source>
</reference>
<keyword evidence="1" id="KW-1133">Transmembrane helix</keyword>
<dbReference type="Proteomes" id="UP000095679">
    <property type="component" value="Unassembled WGS sequence"/>
</dbReference>
<feature type="transmembrane region" description="Helical" evidence="1">
    <location>
        <begin position="23"/>
        <end position="45"/>
    </location>
</feature>
<sequence>MLKFNNLIWTIFFKTVKPLTDNAGIVIILFSIFFGIGFSFITYLYRKENVRYLGLLDGLYLTSVFYMLRQLPLIHPRIHQALSTVSSIIKASSAYSANFQKAAGITVKKTSDIVYYLYNLSPEKLQDWFKVQPELLYRKLYTAFEHSRYLFGYVDKKVVWTTDFIYFIPFVLLLLVMVKQSYQEIDRIHTKDAMWLVFHMVLYFAIWLWVFLSGPRGCVLAFNVLYATHILMNYMLSKNNYFKKQN</sequence>
<feature type="transmembrane region" description="Helical" evidence="1">
    <location>
        <begin position="194"/>
        <end position="212"/>
    </location>
</feature>
<feature type="transmembrane region" description="Helical" evidence="1">
    <location>
        <begin position="218"/>
        <end position="236"/>
    </location>
</feature>
<accession>A0A173XLB6</accession>
<dbReference type="RefSeq" id="WP_055297850.1">
    <property type="nucleotide sequence ID" value="NZ_BLYK01000002.1"/>
</dbReference>
<evidence type="ECO:0000313" key="2">
    <source>
        <dbReference type="EMBL" id="CUN52671.1"/>
    </source>
</evidence>